<dbReference type="Pfam" id="PF00005">
    <property type="entry name" value="ABC_tran"/>
    <property type="match status" value="2"/>
</dbReference>
<proteinExistence type="predicted"/>
<dbReference type="FunFam" id="1.20.1560.10:FF:000006">
    <property type="entry name" value="ATP-binding cassette, sub-family C (CFTR/MRP), member 9"/>
    <property type="match status" value="1"/>
</dbReference>
<evidence type="ECO:0000256" key="4">
    <source>
        <dbReference type="ARBA" id="ARBA00022741"/>
    </source>
</evidence>
<organism evidence="12 13">
    <name type="scientific">Plasmodiophora brassicae</name>
    <name type="common">Clubroot disease agent</name>
    <dbReference type="NCBI Taxonomy" id="37360"/>
    <lineage>
        <taxon>Eukaryota</taxon>
        <taxon>Sar</taxon>
        <taxon>Rhizaria</taxon>
        <taxon>Endomyxa</taxon>
        <taxon>Phytomyxea</taxon>
        <taxon>Plasmodiophorida</taxon>
        <taxon>Plasmodiophoridae</taxon>
        <taxon>Plasmodiophora</taxon>
    </lineage>
</organism>
<dbReference type="EMBL" id="CDSF01000092">
    <property type="protein sequence ID" value="CEO99615.1"/>
    <property type="molecule type" value="Genomic_DNA"/>
</dbReference>
<dbReference type="SUPFAM" id="SSF52540">
    <property type="entry name" value="P-loop containing nucleoside triphosphate hydrolases"/>
    <property type="match status" value="2"/>
</dbReference>
<keyword evidence="13" id="KW-1185">Reference proteome</keyword>
<dbReference type="PROSITE" id="PS50893">
    <property type="entry name" value="ABC_TRANSPORTER_2"/>
    <property type="match status" value="2"/>
</dbReference>
<gene>
    <name evidence="12" type="ORF">PBRA_007348</name>
</gene>
<dbReference type="InterPro" id="IPR003593">
    <property type="entry name" value="AAA+_ATPase"/>
</dbReference>
<evidence type="ECO:0000313" key="12">
    <source>
        <dbReference type="EMBL" id="CEO99615.1"/>
    </source>
</evidence>
<feature type="transmembrane region" description="Helical" evidence="9">
    <location>
        <begin position="863"/>
        <end position="895"/>
    </location>
</feature>
<evidence type="ECO:0000256" key="7">
    <source>
        <dbReference type="ARBA" id="ARBA00023136"/>
    </source>
</evidence>
<dbReference type="OMA" id="VAQNDTH"/>
<dbReference type="Proteomes" id="UP000039324">
    <property type="component" value="Unassembled WGS sequence"/>
</dbReference>
<dbReference type="Pfam" id="PF00664">
    <property type="entry name" value="ABC_membrane"/>
    <property type="match status" value="2"/>
</dbReference>
<dbReference type="Gene3D" id="3.40.50.300">
    <property type="entry name" value="P-loop containing nucleotide triphosphate hydrolases"/>
    <property type="match status" value="2"/>
</dbReference>
<evidence type="ECO:0000259" key="10">
    <source>
        <dbReference type="PROSITE" id="PS50893"/>
    </source>
</evidence>
<keyword evidence="6 9" id="KW-1133">Transmembrane helix</keyword>
<dbReference type="InterPro" id="IPR050173">
    <property type="entry name" value="ABC_transporter_C-like"/>
</dbReference>
<evidence type="ECO:0000256" key="5">
    <source>
        <dbReference type="ARBA" id="ARBA00022840"/>
    </source>
</evidence>
<dbReference type="SMART" id="SM00382">
    <property type="entry name" value="AAA"/>
    <property type="match status" value="2"/>
</dbReference>
<feature type="region of interest" description="Disordered" evidence="8">
    <location>
        <begin position="673"/>
        <end position="716"/>
    </location>
</feature>
<dbReference type="CDD" id="cd03250">
    <property type="entry name" value="ABCC_MRP_domain1"/>
    <property type="match status" value="1"/>
</dbReference>
<feature type="domain" description="ABC transmembrane type-1" evidence="11">
    <location>
        <begin position="748"/>
        <end position="1017"/>
    </location>
</feature>
<name>A0A0G4IWG2_PLABS</name>
<reference evidence="12 13" key="1">
    <citation type="submission" date="2015-02" db="EMBL/GenBank/DDBJ databases">
        <authorList>
            <person name="Chooi Y.-H."/>
        </authorList>
    </citation>
    <scope>NUCLEOTIDE SEQUENCE [LARGE SCALE GENOMIC DNA]</scope>
    <source>
        <strain evidence="12">E3</strain>
    </source>
</reference>
<dbReference type="InterPro" id="IPR027417">
    <property type="entry name" value="P-loop_NTPase"/>
</dbReference>
<dbReference type="PROSITE" id="PS50929">
    <property type="entry name" value="ABC_TM1F"/>
    <property type="match status" value="2"/>
</dbReference>
<keyword evidence="4" id="KW-0547">Nucleotide-binding</keyword>
<dbReference type="CDD" id="cd18606">
    <property type="entry name" value="ABC_6TM_YOR1_D2_like"/>
    <property type="match status" value="1"/>
</dbReference>
<dbReference type="InterPro" id="IPR036640">
    <property type="entry name" value="ABC1_TM_sf"/>
</dbReference>
<evidence type="ECO:0000256" key="6">
    <source>
        <dbReference type="ARBA" id="ARBA00022989"/>
    </source>
</evidence>
<dbReference type="Gene3D" id="1.20.1560.10">
    <property type="entry name" value="ABC transporter type 1, transmembrane domain"/>
    <property type="match status" value="2"/>
</dbReference>
<dbReference type="STRING" id="37360.A0A0G4IWG2"/>
<feature type="transmembrane region" description="Helical" evidence="9">
    <location>
        <begin position="236"/>
        <end position="267"/>
    </location>
</feature>
<evidence type="ECO:0000256" key="8">
    <source>
        <dbReference type="SAM" id="MobiDB-lite"/>
    </source>
</evidence>
<dbReference type="InterPro" id="IPR017871">
    <property type="entry name" value="ABC_transporter-like_CS"/>
</dbReference>
<dbReference type="PANTHER" id="PTHR24223">
    <property type="entry name" value="ATP-BINDING CASSETTE SUB-FAMILY C"/>
    <property type="match status" value="1"/>
</dbReference>
<dbReference type="GO" id="GO:0016887">
    <property type="term" value="F:ATP hydrolysis activity"/>
    <property type="evidence" value="ECO:0007669"/>
    <property type="project" value="InterPro"/>
</dbReference>
<dbReference type="FunFam" id="3.40.50.300:FF:000997">
    <property type="entry name" value="Multidrug resistance-associated protein 1"/>
    <property type="match status" value="1"/>
</dbReference>
<dbReference type="InterPro" id="IPR011527">
    <property type="entry name" value="ABC1_TM_dom"/>
</dbReference>
<dbReference type="FunFam" id="3.40.50.300:FF:000163">
    <property type="entry name" value="Multidrug resistance-associated protein member 4"/>
    <property type="match status" value="1"/>
</dbReference>
<evidence type="ECO:0000259" key="11">
    <source>
        <dbReference type="PROSITE" id="PS50929"/>
    </source>
</evidence>
<feature type="transmembrane region" description="Helical" evidence="9">
    <location>
        <begin position="367"/>
        <end position="393"/>
    </location>
</feature>
<keyword evidence="5" id="KW-0067">ATP-binding</keyword>
<sequence length="1339" mass="146172">MADKAPDALQIDATGVVVDLPADAARDGSHVMPLASASIASRVTYAWIGDLLRLGAKRPLEIDDVYRMDDAHSSKHLSAHFGAAWQREHEHAAAATPPRQASILRAMFAAFGPTWLPAGILKVFSDLSTILTPLVLSLLLREMGKQSYLRLCGLCVLMFAMQEGSTFFVNYYFQLTMNVGFDLRTSLTTEIYEKSLRLSSSARQQFSSGQAVNMVSTDTTRIEMLSGYLHYTWSGLFQIVLILALLLTTLGWPSLVGVGLLLVALPVQAGVMRYLSKLRKETSGITDRRVKLMQEILNGIRVIKFYSWEPSFLAHLFGLRSAEMHRIKRIAYFRAGFMMISGAIPLFASIVSFVVYNLVGNPLTADVIFPCVAYFNLLRFPLMMLPMILGQIVDASVAVKRIQAYLLAQELSYRPAINPSSPDAISITSANFLWETAPAAPSPPANGKAAVADKDRGPSSGFRIRDINLHVPVGKLVCVVGPVGSGKTSLLSAMVAEMSHESGSIEFNGSVGSPAWIQNTSLRDNVLFGQAYDAATYLRTIEDCCLIPDIEALPDGDRTEIGEKGITLSGGQKQRVNLARAVYFDPDIILLDDPLSAVDAMVGKALFDQCLMQRLAGKTRVLVTHQLHFVPRADYIVVMDAGRIAEQGTYADLMNANGEFTRLMHEYGGVSSRRASDASSSAPPADGPAAAPPAKPQADVGRGDPTRLKTQQAPGAKLMTSEERAMGAVDSRYYLVYLKQCGGVVYIVALFLTLAASQVANVGVNTWLAVWIADPNANKNAMDIYVLLGAASAVLTLVFGAVNAYGSTRGAIRIHMGAIQRVMRAPVSFFETTPMGRILNRFSKDQDGVDSLLPQSLSSFLQTAASCIATFILICVVTPPFIAILLPLLVVYYYVQRFYRSTSRELKRLDALMRSPLYAQFSETLNGLATIRAYREEVAFVGRHRALLDADNRPQFCQIAIQRWLSLRLETIGNLMVLAASLSCVLMSVSSSLTGLTISYALTVTSVMNWCVRQAADTEIQMNSVERLDYYANGLPIEEPADAADVAVVRAMRPPKSAVVDVVDPRASWPETGTIVFDKFTLRYRPELPPVLNDISLSIRSCEKIGVVGRTGAGKSSLMIALFRIVEAASGRILIDDVETRTVGLRRLRQSLAIIPQDPILFSGTVRHNLDPFDEFDDDKVWAALRGAFMAEYIDAQGGKLNALVAEQGENFSVGQKQLLCLARALLRERARIVILDEATASIDLSTDALLQRALRVAFRDRTLLTIAHRLNTVIDYNRVLVLDKGRVAEFDTPAALLARDDSILSSLVNETGPTNAALLRRIASGAVSYEDALNASTS</sequence>
<dbReference type="GO" id="GO:0140359">
    <property type="term" value="F:ABC-type transporter activity"/>
    <property type="evidence" value="ECO:0007669"/>
    <property type="project" value="InterPro"/>
</dbReference>
<feature type="domain" description="ABC transporter" evidence="10">
    <location>
        <begin position="449"/>
        <end position="666"/>
    </location>
</feature>
<keyword evidence="2" id="KW-0813">Transport</keyword>
<feature type="domain" description="ABC transmembrane type-1" evidence="11">
    <location>
        <begin position="118"/>
        <end position="394"/>
    </location>
</feature>
<feature type="transmembrane region" description="Helical" evidence="9">
    <location>
        <begin position="331"/>
        <end position="355"/>
    </location>
</feature>
<dbReference type="GO" id="GO:0005524">
    <property type="term" value="F:ATP binding"/>
    <property type="evidence" value="ECO:0007669"/>
    <property type="project" value="UniProtKB-KW"/>
</dbReference>
<dbReference type="FunFam" id="1.20.1560.10:FF:000010">
    <property type="entry name" value="Multidrug resistance-associated ABC transporter"/>
    <property type="match status" value="1"/>
</dbReference>
<dbReference type="CDD" id="cd18597">
    <property type="entry name" value="ABC_6TM_YOR1_D1_like"/>
    <property type="match status" value="1"/>
</dbReference>
<evidence type="ECO:0000256" key="3">
    <source>
        <dbReference type="ARBA" id="ARBA00022692"/>
    </source>
</evidence>
<evidence type="ECO:0000256" key="9">
    <source>
        <dbReference type="SAM" id="Phobius"/>
    </source>
</evidence>
<dbReference type="GO" id="GO:0016020">
    <property type="term" value="C:membrane"/>
    <property type="evidence" value="ECO:0007669"/>
    <property type="project" value="UniProtKB-SubCell"/>
</dbReference>
<feature type="domain" description="ABC transporter" evidence="10">
    <location>
        <begin position="1075"/>
        <end position="1310"/>
    </location>
</feature>
<feature type="transmembrane region" description="Helical" evidence="9">
    <location>
        <begin position="744"/>
        <end position="764"/>
    </location>
</feature>
<dbReference type="OrthoDB" id="6500128at2759"/>
<keyword evidence="3 9" id="KW-0812">Transmembrane</keyword>
<feature type="transmembrane region" description="Helical" evidence="9">
    <location>
        <begin position="151"/>
        <end position="173"/>
    </location>
</feature>
<protein>
    <submittedName>
        <fullName evidence="12">Uncharacterized protein</fullName>
    </submittedName>
</protein>
<dbReference type="PROSITE" id="PS00211">
    <property type="entry name" value="ABC_TRANSPORTER_1"/>
    <property type="match status" value="2"/>
</dbReference>
<comment type="subcellular location">
    <subcellularLocation>
        <location evidence="1">Membrane</location>
        <topology evidence="1">Multi-pass membrane protein</topology>
    </subcellularLocation>
</comment>
<dbReference type="SUPFAM" id="SSF90123">
    <property type="entry name" value="ABC transporter transmembrane region"/>
    <property type="match status" value="2"/>
</dbReference>
<dbReference type="CDD" id="cd03244">
    <property type="entry name" value="ABCC_MRP_domain2"/>
    <property type="match status" value="1"/>
</dbReference>
<evidence type="ECO:0000256" key="1">
    <source>
        <dbReference type="ARBA" id="ARBA00004141"/>
    </source>
</evidence>
<evidence type="ECO:0000256" key="2">
    <source>
        <dbReference type="ARBA" id="ARBA00022448"/>
    </source>
</evidence>
<feature type="transmembrane region" description="Helical" evidence="9">
    <location>
        <begin position="784"/>
        <end position="805"/>
    </location>
</feature>
<dbReference type="InterPro" id="IPR003439">
    <property type="entry name" value="ABC_transporter-like_ATP-bd"/>
</dbReference>
<feature type="compositionally biased region" description="Low complexity" evidence="8">
    <location>
        <begin position="673"/>
        <end position="689"/>
    </location>
</feature>
<evidence type="ECO:0000313" key="13">
    <source>
        <dbReference type="Proteomes" id="UP000039324"/>
    </source>
</evidence>
<keyword evidence="7 9" id="KW-0472">Membrane</keyword>
<accession>A0A0G4IWG2</accession>